<reference evidence="1 2" key="1">
    <citation type="submission" date="2020-02" db="EMBL/GenBank/DDBJ databases">
        <title>complete genome sequence of Rhodobacteraceae bacterium.</title>
        <authorList>
            <person name="Park J."/>
            <person name="Kim Y.-S."/>
            <person name="Kim K.-H."/>
        </authorList>
    </citation>
    <scope>NUCLEOTIDE SEQUENCE [LARGE SCALE GENOMIC DNA]</scope>
    <source>
        <strain evidence="1 2">RR4-56</strain>
    </source>
</reference>
<proteinExistence type="predicted"/>
<dbReference type="EMBL" id="CP049056">
    <property type="protein sequence ID" value="QIE56874.1"/>
    <property type="molecule type" value="Genomic_DNA"/>
</dbReference>
<dbReference type="Proteomes" id="UP000503336">
    <property type="component" value="Chromosome"/>
</dbReference>
<dbReference type="Gene3D" id="3.90.550.10">
    <property type="entry name" value="Spore Coat Polysaccharide Biosynthesis Protein SpsA, Chain A"/>
    <property type="match status" value="1"/>
</dbReference>
<keyword evidence="2" id="KW-1185">Reference proteome</keyword>
<name>A0A7L5C3P6_9RHOB</name>
<dbReference type="AlphaFoldDB" id="A0A7L5C3P6"/>
<organism evidence="1 2">
    <name type="scientific">Pikeienuella piscinae</name>
    <dbReference type="NCBI Taxonomy" id="2748098"/>
    <lineage>
        <taxon>Bacteria</taxon>
        <taxon>Pseudomonadati</taxon>
        <taxon>Pseudomonadota</taxon>
        <taxon>Alphaproteobacteria</taxon>
        <taxon>Rhodobacterales</taxon>
        <taxon>Paracoccaceae</taxon>
        <taxon>Pikeienuella</taxon>
    </lineage>
</organism>
<dbReference type="SUPFAM" id="SSF53448">
    <property type="entry name" value="Nucleotide-diphospho-sugar transferases"/>
    <property type="match status" value="1"/>
</dbReference>
<dbReference type="InterPro" id="IPR029044">
    <property type="entry name" value="Nucleotide-diphossugar_trans"/>
</dbReference>
<dbReference type="RefSeq" id="WP_165100762.1">
    <property type="nucleotide sequence ID" value="NZ_CP049056.1"/>
</dbReference>
<evidence type="ECO:0000313" key="2">
    <source>
        <dbReference type="Proteomes" id="UP000503336"/>
    </source>
</evidence>
<gene>
    <name evidence="1" type="ORF">G5B40_16380</name>
</gene>
<protein>
    <submittedName>
        <fullName evidence="1">Uncharacterized protein</fullName>
    </submittedName>
</protein>
<evidence type="ECO:0000313" key="1">
    <source>
        <dbReference type="EMBL" id="QIE56874.1"/>
    </source>
</evidence>
<dbReference type="KEGG" id="hdh:G5B40_16380"/>
<sequence length="298" mass="33807">MTDTVFIHTNAQQMVGAIVGRHSLKRQASDPESFEVRILKREDFPVFETYAGRKFLRGGGWRVWRNDDLQSFTPLRFAPPQVMNYQSRAVVTDPDVFAVGDICELLKRDMGGKGVLAKPRPGHKGVAEYIATSVMLMDCAKLTHWKMEDQFEAMFRGELDYEDWIILANQPEGLVGPLEECWNDFDHLGPETRLLHNTKRRTQPWKAGLPIDFTTSLPLIGKIIPGASIRKKGKYLRHPDPRQENLFFAYLAECLDAGELTEADVRKEMAADHVRHDALEMVRKAPSVDSILSEVEAA</sequence>
<accession>A0A7L5C3P6</accession>